<evidence type="ECO:0000259" key="12">
    <source>
        <dbReference type="PROSITE" id="PS51194"/>
    </source>
</evidence>
<protein>
    <recommendedName>
        <fullName evidence="9">ATP-dependent DNA helicase</fullName>
        <ecNumber evidence="9">3.6.4.12</ecNumber>
    </recommendedName>
</protein>
<dbReference type="SUPFAM" id="SSF52540">
    <property type="entry name" value="P-loop containing nucleoside triphosphate hydrolases"/>
    <property type="match status" value="1"/>
</dbReference>
<dbReference type="SMART" id="SM00490">
    <property type="entry name" value="HELICc"/>
    <property type="match status" value="1"/>
</dbReference>
<feature type="domain" description="Helicase ATP-binding" evidence="11">
    <location>
        <begin position="316"/>
        <end position="403"/>
    </location>
</feature>
<evidence type="ECO:0000313" key="13">
    <source>
        <dbReference type="EMBL" id="KZZ86782.1"/>
    </source>
</evidence>
<keyword evidence="7" id="KW-0067">ATP-binding</keyword>
<dbReference type="CDD" id="cd18801">
    <property type="entry name" value="SF2_C_FANCM_Hef"/>
    <property type="match status" value="1"/>
</dbReference>
<dbReference type="Pfam" id="PF00271">
    <property type="entry name" value="Helicase_C"/>
    <property type="match status" value="1"/>
</dbReference>
<dbReference type="PANTHER" id="PTHR14025:SF20">
    <property type="entry name" value="FANCONI ANEMIA GROUP M PROTEIN"/>
    <property type="match status" value="1"/>
</dbReference>
<comment type="caution">
    <text evidence="13">The sequence shown here is derived from an EMBL/GenBank/DDBJ whole genome shotgun (WGS) entry which is preliminary data.</text>
</comment>
<evidence type="ECO:0000256" key="4">
    <source>
        <dbReference type="ARBA" id="ARBA00022741"/>
    </source>
</evidence>
<comment type="similarity">
    <text evidence="2 9">Belongs to the DEAD box helicase family. DEAH subfamily. FANCM sub-subfamily.</text>
</comment>
<dbReference type="InterPro" id="IPR003903">
    <property type="entry name" value="UIM_dom"/>
</dbReference>
<dbReference type="InterPro" id="IPR027417">
    <property type="entry name" value="P-loop_NTPase"/>
</dbReference>
<evidence type="ECO:0000256" key="1">
    <source>
        <dbReference type="ARBA" id="ARBA00003813"/>
    </source>
</evidence>
<accession>A0A162IBY3</accession>
<dbReference type="Gene3D" id="1.20.1320.20">
    <property type="entry name" value="hef helicase domain"/>
    <property type="match status" value="1"/>
</dbReference>
<dbReference type="InterPro" id="IPR001650">
    <property type="entry name" value="Helicase_C-like"/>
</dbReference>
<dbReference type="GO" id="GO:0005634">
    <property type="term" value="C:nucleus"/>
    <property type="evidence" value="ECO:0007669"/>
    <property type="project" value="UniProtKB-SubCell"/>
</dbReference>
<evidence type="ECO:0000256" key="8">
    <source>
        <dbReference type="ARBA" id="ARBA00047995"/>
    </source>
</evidence>
<feature type="compositionally biased region" description="Low complexity" evidence="10">
    <location>
        <begin position="78"/>
        <end position="125"/>
    </location>
</feature>
<sequence>MVDLDSDFGDLDEDLLQLTEEVEHASGSTTAAAGTQDGDSCPSAKRRCVGQSPFKKPQLPHNRPISARSDSPSRRDAPSSALSSVSLPKSATTWKQSQLSSWSLSPSRSASATNSARASNTLANRPAGGPQDSGGVDEDDDPDLAAAIKASLHDYNKQKTLGQGPLTPSKADSKNDATSSFHYDTDDIPDDVFDSPFQVTPAKTRPAFSSSNYSGQQNLRQTTLFGTTAPEELSATVSQSPCPSHRNEPPTHHKLNHDALGTWVYPTNLGTKRDYQFNITKKALFHNLLVALPTAGIPRSATTILTGETGPGLRAQEWNKKRVFFMTPQTFIADLTTGIADPKRIVLLVVDEAHRATGGYAYGEAVKFLERFNQSFRVLALTATPGKEVEGVQEVIDNLRISKIEIRSEQSLDIRQYVHLRNTEKHTFENTPEMARMLDLFSKSLKPVLDKLTSQNAFWSRDPLSITPYGLTLAKKKWLFSVGRTVNQGIKAMVNAAFCILSSLAHALDLLKYHGIRSFHRSMMTFKDSCKGNKGGKYRRMIHDNPNFQTMMTELEKMVSNPHFTGNPKMDYLKEAVLNHFLDVKTTGGTGEGNGNPDTRIMIFAKFRDSAEDIVASLKSAPMVKAHVFVGKAKAKNSEGMAQKRQLEVVKKFKEGVYNVLVATSVGEEGLDIGEVDLIICYDSSSSPISLLQRMGRTGRKREGNVILLFMKGKEEMDYVKALDNYLNMQKRIETATEFTFHTDKAPRILPKDVRPVVDERRVDVPPENLEPDDFMPKAKKGVKVKRPPKKFHMPDNVQTGFMTAFCLHNGGKTKPTTSTKTGSTRRKREYPLKQPVVEVADVPPDSAVFLSQREEGELMTRYRNIGGTSPQIVRPVNFNAFATSQRLSRPIDKIGHSNRTRGFIRMLRNMRSVPPDCDLLYREKLHPNDEFVVTTKIDDLTDDEDENKDSGQNDMAQLQSQTDMLAVGDSQLTMSQTSIPDLTTMFGPQRE</sequence>
<evidence type="ECO:0000256" key="3">
    <source>
        <dbReference type="ARBA" id="ARBA00011390"/>
    </source>
</evidence>
<feature type="region of interest" description="Disordered" evidence="10">
    <location>
        <begin position="233"/>
        <end position="254"/>
    </location>
</feature>
<evidence type="ECO:0000256" key="10">
    <source>
        <dbReference type="SAM" id="MobiDB-lite"/>
    </source>
</evidence>
<dbReference type="Proteomes" id="UP000242877">
    <property type="component" value="Unassembled WGS sequence"/>
</dbReference>
<dbReference type="InterPro" id="IPR014001">
    <property type="entry name" value="Helicase_ATP-bd"/>
</dbReference>
<dbReference type="EC" id="3.6.4.12" evidence="9"/>
<evidence type="ECO:0000256" key="7">
    <source>
        <dbReference type="ARBA" id="ARBA00022840"/>
    </source>
</evidence>
<dbReference type="GO" id="GO:0036297">
    <property type="term" value="P:interstrand cross-link repair"/>
    <property type="evidence" value="ECO:0007669"/>
    <property type="project" value="TreeGrafter"/>
</dbReference>
<evidence type="ECO:0000259" key="11">
    <source>
        <dbReference type="PROSITE" id="PS51192"/>
    </source>
</evidence>
<feature type="compositionally biased region" description="Low complexity" evidence="10">
    <location>
        <begin position="25"/>
        <end position="40"/>
    </location>
</feature>
<evidence type="ECO:0000256" key="2">
    <source>
        <dbReference type="ARBA" id="ARBA00009889"/>
    </source>
</evidence>
<dbReference type="CDD" id="cd12091">
    <property type="entry name" value="FANCM_ID"/>
    <property type="match status" value="1"/>
</dbReference>
<evidence type="ECO:0000256" key="5">
    <source>
        <dbReference type="ARBA" id="ARBA00022801"/>
    </source>
</evidence>
<dbReference type="EMBL" id="AZGZ01000048">
    <property type="protein sequence ID" value="KZZ86782.1"/>
    <property type="molecule type" value="Genomic_DNA"/>
</dbReference>
<feature type="region of interest" description="Disordered" evidence="10">
    <location>
        <begin position="155"/>
        <end position="190"/>
    </location>
</feature>
<organism evidence="13 14">
    <name type="scientific">Ascosphaera apis ARSEF 7405</name>
    <dbReference type="NCBI Taxonomy" id="392613"/>
    <lineage>
        <taxon>Eukaryota</taxon>
        <taxon>Fungi</taxon>
        <taxon>Dikarya</taxon>
        <taxon>Ascomycota</taxon>
        <taxon>Pezizomycotina</taxon>
        <taxon>Eurotiomycetes</taxon>
        <taxon>Eurotiomycetidae</taxon>
        <taxon>Onygenales</taxon>
        <taxon>Ascosphaeraceae</taxon>
        <taxon>Ascosphaera</taxon>
    </lineage>
</organism>
<dbReference type="GO" id="GO:0045003">
    <property type="term" value="P:double-strand break repair via synthesis-dependent strand annealing"/>
    <property type="evidence" value="ECO:0007669"/>
    <property type="project" value="TreeGrafter"/>
</dbReference>
<dbReference type="InterPro" id="IPR006935">
    <property type="entry name" value="Helicase/UvrB_N"/>
</dbReference>
<dbReference type="VEuPathDB" id="FungiDB:AAP_06252"/>
<dbReference type="GO" id="GO:0000400">
    <property type="term" value="F:four-way junction DNA binding"/>
    <property type="evidence" value="ECO:0007669"/>
    <property type="project" value="TreeGrafter"/>
</dbReference>
<evidence type="ECO:0000256" key="9">
    <source>
        <dbReference type="RuleBase" id="RU367027"/>
    </source>
</evidence>
<dbReference type="GO" id="GO:0043138">
    <property type="term" value="F:3'-5' DNA helicase activity"/>
    <property type="evidence" value="ECO:0007669"/>
    <property type="project" value="InterPro"/>
</dbReference>
<dbReference type="PANTHER" id="PTHR14025">
    <property type="entry name" value="FANCONI ANEMIA GROUP M FANCM FAMILY MEMBER"/>
    <property type="match status" value="1"/>
</dbReference>
<proteinExistence type="inferred from homology"/>
<comment type="subcellular location">
    <subcellularLocation>
        <location evidence="9">Nucleus</location>
    </subcellularLocation>
</comment>
<dbReference type="Gene3D" id="3.40.50.300">
    <property type="entry name" value="P-loop containing nucleotide triphosphate hydrolases"/>
    <property type="match status" value="2"/>
</dbReference>
<dbReference type="AlphaFoldDB" id="A0A162IBY3"/>
<keyword evidence="4" id="KW-0547">Nucleotide-binding</keyword>
<gene>
    <name evidence="13" type="ORF">AAP_06252</name>
</gene>
<evidence type="ECO:0000256" key="6">
    <source>
        <dbReference type="ARBA" id="ARBA00022806"/>
    </source>
</evidence>
<keyword evidence="6 13" id="KW-0347">Helicase</keyword>
<dbReference type="InterPro" id="IPR039686">
    <property type="entry name" value="FANCM/Mph1-like_ID"/>
</dbReference>
<comment type="subunit">
    <text evidence="3 9">Interacts with the MHF histone-fold complex to form the FANCM-MHF complex.</text>
</comment>
<keyword evidence="14" id="KW-1185">Reference proteome</keyword>
<evidence type="ECO:0000313" key="14">
    <source>
        <dbReference type="Proteomes" id="UP000242877"/>
    </source>
</evidence>
<dbReference type="PROSITE" id="PS50330">
    <property type="entry name" value="UIM"/>
    <property type="match status" value="1"/>
</dbReference>
<feature type="region of interest" description="Disordered" evidence="10">
    <location>
        <begin position="20"/>
        <end position="142"/>
    </location>
</feature>
<dbReference type="PROSITE" id="PS51192">
    <property type="entry name" value="HELICASE_ATP_BIND_1"/>
    <property type="match status" value="1"/>
</dbReference>
<dbReference type="Gene3D" id="6.10.140.100">
    <property type="match status" value="1"/>
</dbReference>
<comment type="function">
    <text evidence="1 9">ATP-dependent DNA helicase involved in DNA damage repair by homologous recombination and in genome maintenance. Capable of unwinding D-loops. Plays a role in limiting crossover recombinants during mitotic DNA double-strand break (DSB) repair. Component of a FANCM-MHF complex which promotes gene conversion at blocked replication forks, probably by reversal of the stalled fork.</text>
</comment>
<comment type="catalytic activity">
    <reaction evidence="8 9">
        <text>ATP + H2O = ADP + phosphate + H(+)</text>
        <dbReference type="Rhea" id="RHEA:13065"/>
        <dbReference type="ChEBI" id="CHEBI:15377"/>
        <dbReference type="ChEBI" id="CHEBI:15378"/>
        <dbReference type="ChEBI" id="CHEBI:30616"/>
        <dbReference type="ChEBI" id="CHEBI:43474"/>
        <dbReference type="ChEBI" id="CHEBI:456216"/>
        <dbReference type="EC" id="3.6.4.12"/>
    </reaction>
</comment>
<dbReference type="GO" id="GO:0005524">
    <property type="term" value="F:ATP binding"/>
    <property type="evidence" value="ECO:0007669"/>
    <property type="project" value="UniProtKB-UniRule"/>
</dbReference>
<name>A0A162IBY3_9EURO</name>
<dbReference type="OrthoDB" id="164902at2759"/>
<dbReference type="Pfam" id="PF04851">
    <property type="entry name" value="ResIII"/>
    <property type="match status" value="1"/>
</dbReference>
<keyword evidence="5" id="KW-0378">Hydrolase</keyword>
<feature type="domain" description="Helicase C-terminal" evidence="12">
    <location>
        <begin position="576"/>
        <end position="747"/>
    </location>
</feature>
<reference evidence="13 14" key="1">
    <citation type="journal article" date="2016" name="Genome Biol. Evol.">
        <title>Divergent and convergent evolution of fungal pathogenicity.</title>
        <authorList>
            <person name="Shang Y."/>
            <person name="Xiao G."/>
            <person name="Zheng P."/>
            <person name="Cen K."/>
            <person name="Zhan S."/>
            <person name="Wang C."/>
        </authorList>
    </citation>
    <scope>NUCLEOTIDE SEQUENCE [LARGE SCALE GENOMIC DNA]</scope>
    <source>
        <strain evidence="13 14">ARSEF 7405</strain>
    </source>
</reference>
<dbReference type="PROSITE" id="PS51194">
    <property type="entry name" value="HELICASE_CTER"/>
    <property type="match status" value="1"/>
</dbReference>
<dbReference type="GO" id="GO:0009378">
    <property type="term" value="F:four-way junction helicase activity"/>
    <property type="evidence" value="ECO:0007669"/>
    <property type="project" value="TreeGrafter"/>
</dbReference>
<dbReference type="GO" id="GO:0016887">
    <property type="term" value="F:ATP hydrolysis activity"/>
    <property type="evidence" value="ECO:0007669"/>
    <property type="project" value="RHEA"/>
</dbReference>